<protein>
    <submittedName>
        <fullName evidence="2">Uncharacterized protein</fullName>
    </submittedName>
</protein>
<dbReference type="OrthoDB" id="8123891at2759"/>
<feature type="region of interest" description="Disordered" evidence="1">
    <location>
        <begin position="1"/>
        <end position="71"/>
    </location>
</feature>
<evidence type="ECO:0000313" key="2">
    <source>
        <dbReference type="EMBL" id="GBP47037.1"/>
    </source>
</evidence>
<keyword evidence="3" id="KW-1185">Reference proteome</keyword>
<dbReference type="Proteomes" id="UP000299102">
    <property type="component" value="Unassembled WGS sequence"/>
</dbReference>
<evidence type="ECO:0000256" key="1">
    <source>
        <dbReference type="SAM" id="MobiDB-lite"/>
    </source>
</evidence>
<evidence type="ECO:0000313" key="3">
    <source>
        <dbReference type="Proteomes" id="UP000299102"/>
    </source>
</evidence>
<feature type="compositionally biased region" description="Low complexity" evidence="1">
    <location>
        <begin position="18"/>
        <end position="37"/>
    </location>
</feature>
<dbReference type="EMBL" id="BGZK01000494">
    <property type="protein sequence ID" value="GBP47037.1"/>
    <property type="molecule type" value="Genomic_DNA"/>
</dbReference>
<organism evidence="2 3">
    <name type="scientific">Eumeta variegata</name>
    <name type="common">Bagworm moth</name>
    <name type="synonym">Eumeta japonica</name>
    <dbReference type="NCBI Taxonomy" id="151549"/>
    <lineage>
        <taxon>Eukaryota</taxon>
        <taxon>Metazoa</taxon>
        <taxon>Ecdysozoa</taxon>
        <taxon>Arthropoda</taxon>
        <taxon>Hexapoda</taxon>
        <taxon>Insecta</taxon>
        <taxon>Pterygota</taxon>
        <taxon>Neoptera</taxon>
        <taxon>Endopterygota</taxon>
        <taxon>Lepidoptera</taxon>
        <taxon>Glossata</taxon>
        <taxon>Ditrysia</taxon>
        <taxon>Tineoidea</taxon>
        <taxon>Psychidae</taxon>
        <taxon>Oiketicinae</taxon>
        <taxon>Eumeta</taxon>
    </lineage>
</organism>
<gene>
    <name evidence="2" type="ORF">EVAR_29639_1</name>
</gene>
<feature type="compositionally biased region" description="Pro residues" evidence="1">
    <location>
        <begin position="61"/>
        <end position="71"/>
    </location>
</feature>
<proteinExistence type="predicted"/>
<feature type="compositionally biased region" description="Polar residues" evidence="1">
    <location>
        <begin position="38"/>
        <end position="49"/>
    </location>
</feature>
<sequence length="187" mass="20571">MDIDPSSAPTSRANDAKPSPAAVQQTQTTSTVPVESTRNPVSASTQAVTAKTAPRTGAKPTAPPRPKLPPPIFLRKGANFLKYPQTAPVCKAVRTADDGIKIHCQTLRLFAVSINISWTSKSNFTRTPSKGRYPRHSYRLPGRRNPSRPLRPGLPVHSVHRLCQRRLTIMASSRRPSQDRGSQEYIQ</sequence>
<reference evidence="2 3" key="1">
    <citation type="journal article" date="2019" name="Commun. Biol.">
        <title>The bagworm genome reveals a unique fibroin gene that provides high tensile strength.</title>
        <authorList>
            <person name="Kono N."/>
            <person name="Nakamura H."/>
            <person name="Ohtoshi R."/>
            <person name="Tomita M."/>
            <person name="Numata K."/>
            <person name="Arakawa K."/>
        </authorList>
    </citation>
    <scope>NUCLEOTIDE SEQUENCE [LARGE SCALE GENOMIC DNA]</scope>
</reference>
<comment type="caution">
    <text evidence="2">The sequence shown here is derived from an EMBL/GenBank/DDBJ whole genome shotgun (WGS) entry which is preliminary data.</text>
</comment>
<name>A0A4C1WA63_EUMVA</name>
<accession>A0A4C1WA63</accession>
<dbReference type="AlphaFoldDB" id="A0A4C1WA63"/>